<keyword evidence="12 18" id="KW-0548">Nucleotidyltransferase</keyword>
<evidence type="ECO:0000256" key="5">
    <source>
        <dbReference type="ARBA" id="ARBA00010185"/>
    </source>
</evidence>
<evidence type="ECO:0000313" key="21">
    <source>
        <dbReference type="Proteomes" id="UP001168613"/>
    </source>
</evidence>
<dbReference type="RefSeq" id="WP_266124057.1">
    <property type="nucleotide sequence ID" value="NZ_JAJHNU010000002.1"/>
</dbReference>
<evidence type="ECO:0000256" key="6">
    <source>
        <dbReference type="ARBA" id="ARBA00012487"/>
    </source>
</evidence>
<gene>
    <name evidence="20" type="ORF">LMS43_08760</name>
</gene>
<keyword evidence="8" id="KW-1003">Cell membrane</keyword>
<protein>
    <recommendedName>
        <fullName evidence="7 18">Phosphatidate cytidylyltransferase</fullName>
        <ecNumber evidence="6 18">2.7.7.41</ecNumber>
    </recommendedName>
</protein>
<dbReference type="PANTHER" id="PTHR46382:SF1">
    <property type="entry name" value="PHOSPHATIDATE CYTIDYLYLTRANSFERASE"/>
    <property type="match status" value="1"/>
</dbReference>
<feature type="transmembrane region" description="Helical" evidence="19">
    <location>
        <begin position="85"/>
        <end position="110"/>
    </location>
</feature>
<evidence type="ECO:0000256" key="11">
    <source>
        <dbReference type="ARBA" id="ARBA00022692"/>
    </source>
</evidence>
<evidence type="ECO:0000256" key="3">
    <source>
        <dbReference type="ARBA" id="ARBA00005119"/>
    </source>
</evidence>
<comment type="subcellular location">
    <subcellularLocation>
        <location evidence="2">Cell membrane</location>
        <topology evidence="2">Multi-pass membrane protein</topology>
    </subcellularLocation>
</comment>
<dbReference type="Pfam" id="PF01148">
    <property type="entry name" value="CTP_transf_1"/>
    <property type="match status" value="1"/>
</dbReference>
<dbReference type="GO" id="GO:0016779">
    <property type="term" value="F:nucleotidyltransferase activity"/>
    <property type="evidence" value="ECO:0007669"/>
    <property type="project" value="UniProtKB-KW"/>
</dbReference>
<evidence type="ECO:0000256" key="18">
    <source>
        <dbReference type="RuleBase" id="RU003938"/>
    </source>
</evidence>
<sequence>MLKQRIITAVVLLLVLGAAMLAPSSWPLLLILLLASSLASWEWLRLTLPASQRALAPYLAVVLAALLLWLSYASFSATPSSESQAILQLIYVYISPLVILFWLLYVPHLIRQAQVQQIQQSVVLSAMGILAPLVTWAALVQMWLSRGLLYVLSVLVLIWVADITAYFVGRAFGKAKLAPRVSPGKTWAGALGGVLGACLWVALSTIWPNTLGTVLYQQWSAVGMVLIAAVLAALSIMGDLFESLLKRRAGVKDSSQLLPGHGGVYDRIDALLPVAPLAMLLGGQVGL</sequence>
<dbReference type="EC" id="2.7.7.41" evidence="6 18"/>
<evidence type="ECO:0000256" key="1">
    <source>
        <dbReference type="ARBA" id="ARBA00001698"/>
    </source>
</evidence>
<evidence type="ECO:0000256" key="7">
    <source>
        <dbReference type="ARBA" id="ARBA00019373"/>
    </source>
</evidence>
<comment type="similarity">
    <text evidence="5 18">Belongs to the CDS family.</text>
</comment>
<evidence type="ECO:0000256" key="10">
    <source>
        <dbReference type="ARBA" id="ARBA00022679"/>
    </source>
</evidence>
<keyword evidence="17" id="KW-1208">Phospholipid metabolism</keyword>
<reference evidence="20" key="1">
    <citation type="submission" date="2021-11" db="EMBL/GenBank/DDBJ databases">
        <title>Draft genome sequence of Alcaligenes endophyticus type strain CCUG 75668T.</title>
        <authorList>
            <person name="Salva-Serra F."/>
            <person name="Duran R.E."/>
            <person name="Seeger M."/>
            <person name="Moore E.R.B."/>
            <person name="Jaen-Luchoro D."/>
        </authorList>
    </citation>
    <scope>NUCLEOTIDE SEQUENCE</scope>
    <source>
        <strain evidence="20">CCUG 75668</strain>
    </source>
</reference>
<dbReference type="InterPro" id="IPR000374">
    <property type="entry name" value="PC_trans"/>
</dbReference>
<keyword evidence="15 19" id="KW-0472">Membrane</keyword>
<feature type="transmembrane region" description="Helical" evidence="19">
    <location>
        <begin position="219"/>
        <end position="238"/>
    </location>
</feature>
<evidence type="ECO:0000256" key="8">
    <source>
        <dbReference type="ARBA" id="ARBA00022475"/>
    </source>
</evidence>
<accession>A0ABT8EJB1</accession>
<evidence type="ECO:0000256" key="16">
    <source>
        <dbReference type="ARBA" id="ARBA00023209"/>
    </source>
</evidence>
<evidence type="ECO:0000256" key="12">
    <source>
        <dbReference type="ARBA" id="ARBA00022695"/>
    </source>
</evidence>
<dbReference type="PROSITE" id="PS01315">
    <property type="entry name" value="CDS"/>
    <property type="match status" value="1"/>
</dbReference>
<comment type="pathway">
    <text evidence="4">Lipid metabolism.</text>
</comment>
<keyword evidence="10 18" id="KW-0808">Transferase</keyword>
<feature type="transmembrane region" description="Helical" evidence="19">
    <location>
        <begin position="149"/>
        <end position="168"/>
    </location>
</feature>
<keyword evidence="11 18" id="KW-0812">Transmembrane</keyword>
<comment type="catalytic activity">
    <reaction evidence="1 18">
        <text>a 1,2-diacyl-sn-glycero-3-phosphate + CTP + H(+) = a CDP-1,2-diacyl-sn-glycerol + diphosphate</text>
        <dbReference type="Rhea" id="RHEA:16229"/>
        <dbReference type="ChEBI" id="CHEBI:15378"/>
        <dbReference type="ChEBI" id="CHEBI:33019"/>
        <dbReference type="ChEBI" id="CHEBI:37563"/>
        <dbReference type="ChEBI" id="CHEBI:58332"/>
        <dbReference type="ChEBI" id="CHEBI:58608"/>
        <dbReference type="EC" id="2.7.7.41"/>
    </reaction>
</comment>
<evidence type="ECO:0000256" key="17">
    <source>
        <dbReference type="ARBA" id="ARBA00023264"/>
    </source>
</evidence>
<evidence type="ECO:0000256" key="13">
    <source>
        <dbReference type="ARBA" id="ARBA00022989"/>
    </source>
</evidence>
<evidence type="ECO:0000256" key="15">
    <source>
        <dbReference type="ARBA" id="ARBA00023136"/>
    </source>
</evidence>
<keyword evidence="16" id="KW-0594">Phospholipid biosynthesis</keyword>
<keyword evidence="14" id="KW-0443">Lipid metabolism</keyword>
<keyword evidence="9" id="KW-0444">Lipid biosynthesis</keyword>
<evidence type="ECO:0000256" key="2">
    <source>
        <dbReference type="ARBA" id="ARBA00004651"/>
    </source>
</evidence>
<evidence type="ECO:0000256" key="9">
    <source>
        <dbReference type="ARBA" id="ARBA00022516"/>
    </source>
</evidence>
<name>A0ABT8EJB1_9BURK</name>
<dbReference type="Proteomes" id="UP001168613">
    <property type="component" value="Unassembled WGS sequence"/>
</dbReference>
<keyword evidence="21" id="KW-1185">Reference proteome</keyword>
<dbReference type="EMBL" id="JAJHNU010000002">
    <property type="protein sequence ID" value="MDN4121376.1"/>
    <property type="molecule type" value="Genomic_DNA"/>
</dbReference>
<keyword evidence="13 19" id="KW-1133">Transmembrane helix</keyword>
<evidence type="ECO:0000256" key="14">
    <source>
        <dbReference type="ARBA" id="ARBA00023098"/>
    </source>
</evidence>
<comment type="caution">
    <text evidence="20">The sequence shown here is derived from an EMBL/GenBank/DDBJ whole genome shotgun (WGS) entry which is preliminary data.</text>
</comment>
<evidence type="ECO:0000256" key="19">
    <source>
        <dbReference type="SAM" id="Phobius"/>
    </source>
</evidence>
<comment type="pathway">
    <text evidence="3 18">Phospholipid metabolism; CDP-diacylglycerol biosynthesis; CDP-diacylglycerol from sn-glycerol 3-phosphate: step 3/3.</text>
</comment>
<evidence type="ECO:0000256" key="4">
    <source>
        <dbReference type="ARBA" id="ARBA00005189"/>
    </source>
</evidence>
<feature type="transmembrane region" description="Helical" evidence="19">
    <location>
        <begin position="122"/>
        <end position="143"/>
    </location>
</feature>
<feature type="transmembrane region" description="Helical" evidence="19">
    <location>
        <begin position="55"/>
        <end position="73"/>
    </location>
</feature>
<dbReference type="PANTHER" id="PTHR46382">
    <property type="entry name" value="PHOSPHATIDATE CYTIDYLYLTRANSFERASE"/>
    <property type="match status" value="1"/>
</dbReference>
<proteinExistence type="inferred from homology"/>
<organism evidence="20 21">
    <name type="scientific">Alcaligenes endophyticus</name>
    <dbReference type="NCBI Taxonomy" id="1929088"/>
    <lineage>
        <taxon>Bacteria</taxon>
        <taxon>Pseudomonadati</taxon>
        <taxon>Pseudomonadota</taxon>
        <taxon>Betaproteobacteria</taxon>
        <taxon>Burkholderiales</taxon>
        <taxon>Alcaligenaceae</taxon>
        <taxon>Alcaligenes</taxon>
    </lineage>
</organism>
<evidence type="ECO:0000313" key="20">
    <source>
        <dbReference type="EMBL" id="MDN4121376.1"/>
    </source>
</evidence>
<feature type="transmembrane region" description="Helical" evidence="19">
    <location>
        <begin position="188"/>
        <end position="207"/>
    </location>
</feature>